<sequence length="62" mass="7061">MQTLNGNLKELLVDNLQELEHSVIVISGGKIKVKKLPSHGKFHVISHDNKVRHLQIETGYEF</sequence>
<name>A0ABW5ZLZ2_9BACL</name>
<gene>
    <name evidence="1" type="ORF">ACFS5P_18820</name>
</gene>
<dbReference type="Pfam" id="PF17356">
    <property type="entry name" value="PBSX_XtrA"/>
    <property type="match status" value="1"/>
</dbReference>
<comment type="caution">
    <text evidence="1">The sequence shown here is derived from an EMBL/GenBank/DDBJ whole genome shotgun (WGS) entry which is preliminary data.</text>
</comment>
<dbReference type="Proteomes" id="UP001597561">
    <property type="component" value="Unassembled WGS sequence"/>
</dbReference>
<dbReference type="RefSeq" id="WP_204731025.1">
    <property type="nucleotide sequence ID" value="NZ_JAFBDK010000034.1"/>
</dbReference>
<dbReference type="EMBL" id="JBHUPG010000053">
    <property type="protein sequence ID" value="MFD2913949.1"/>
    <property type="molecule type" value="Genomic_DNA"/>
</dbReference>
<evidence type="ECO:0000313" key="1">
    <source>
        <dbReference type="EMBL" id="MFD2913949.1"/>
    </source>
</evidence>
<accession>A0ABW5ZLZ2</accession>
<organism evidence="1 2">
    <name type="scientific">Jeotgalibacillus terrae</name>
    <dbReference type="NCBI Taxonomy" id="587735"/>
    <lineage>
        <taxon>Bacteria</taxon>
        <taxon>Bacillati</taxon>
        <taxon>Bacillota</taxon>
        <taxon>Bacilli</taxon>
        <taxon>Bacillales</taxon>
        <taxon>Caryophanaceae</taxon>
        <taxon>Jeotgalibacillus</taxon>
    </lineage>
</organism>
<evidence type="ECO:0000313" key="2">
    <source>
        <dbReference type="Proteomes" id="UP001597561"/>
    </source>
</evidence>
<dbReference type="InterPro" id="IPR035530">
    <property type="entry name" value="PBSX_XtrA"/>
</dbReference>
<proteinExistence type="predicted"/>
<reference evidence="2" key="1">
    <citation type="journal article" date="2019" name="Int. J. Syst. Evol. Microbiol.">
        <title>The Global Catalogue of Microorganisms (GCM) 10K type strain sequencing project: providing services to taxonomists for standard genome sequencing and annotation.</title>
        <authorList>
            <consortium name="The Broad Institute Genomics Platform"/>
            <consortium name="The Broad Institute Genome Sequencing Center for Infectious Disease"/>
            <person name="Wu L."/>
            <person name="Ma J."/>
        </authorList>
    </citation>
    <scope>NUCLEOTIDE SEQUENCE [LARGE SCALE GENOMIC DNA]</scope>
    <source>
        <strain evidence="2">KCTC 13528</strain>
    </source>
</reference>
<protein>
    <submittedName>
        <fullName evidence="1">XtrA/YqaO family protein</fullName>
    </submittedName>
</protein>
<keyword evidence="2" id="KW-1185">Reference proteome</keyword>